<dbReference type="EMBL" id="NIZT01000008">
    <property type="protein sequence ID" value="RBQ24259.1"/>
    <property type="molecule type" value="Genomic_DNA"/>
</dbReference>
<dbReference type="SUPFAM" id="SSF51126">
    <property type="entry name" value="Pectin lyase-like"/>
    <property type="match status" value="1"/>
</dbReference>
<protein>
    <submittedName>
        <fullName evidence="1">Uncharacterized protein</fullName>
    </submittedName>
</protein>
<name>A0A366MFI3_9EURY</name>
<dbReference type="Proteomes" id="UP000253099">
    <property type="component" value="Unassembled WGS sequence"/>
</dbReference>
<gene>
    <name evidence="1" type="ORF">ALNOE001_03840</name>
</gene>
<accession>A0A366MFI3</accession>
<dbReference type="InterPro" id="IPR011050">
    <property type="entry name" value="Pectin_lyase_fold/virulence"/>
</dbReference>
<organism evidence="1 2">
    <name type="scientific">Candidatus Methanobinarius endosymbioticus</name>
    <dbReference type="NCBI Taxonomy" id="2006182"/>
    <lineage>
        <taxon>Archaea</taxon>
        <taxon>Methanobacteriati</taxon>
        <taxon>Methanobacteriota</taxon>
        <taxon>Methanomada group</taxon>
        <taxon>Methanobacteria</taxon>
        <taxon>Methanobacteriales</taxon>
        <taxon>Methanobacteriaceae</taxon>
        <taxon>Candidatus Methanobinarius</taxon>
    </lineage>
</organism>
<dbReference type="AlphaFoldDB" id="A0A366MFI3"/>
<evidence type="ECO:0000313" key="1">
    <source>
        <dbReference type="EMBL" id="RBQ24259.1"/>
    </source>
</evidence>
<proteinExistence type="predicted"/>
<evidence type="ECO:0000313" key="2">
    <source>
        <dbReference type="Proteomes" id="UP000253099"/>
    </source>
</evidence>
<comment type="caution">
    <text evidence="1">The sequence shown here is derived from an EMBL/GenBank/DDBJ whole genome shotgun (WGS) entry which is preliminary data.</text>
</comment>
<keyword evidence="2" id="KW-1185">Reference proteome</keyword>
<reference evidence="1 2" key="1">
    <citation type="submission" date="2018-06" db="EMBL/GenBank/DDBJ databases">
        <title>Genomic insight into two independent archaeal endosymbiosis events.</title>
        <authorList>
            <person name="Lind A.E."/>
            <person name="Lewis W.H."/>
            <person name="Spang A."/>
            <person name="Guy L."/>
            <person name="Embley M.T."/>
            <person name="Ettema T.J.G."/>
        </authorList>
    </citation>
    <scope>NUCLEOTIDE SEQUENCE [LARGE SCALE GENOMIC DNA]</scope>
    <source>
        <strain evidence="1">NOE</strain>
    </source>
</reference>
<sequence>MSYYRKSNKKILVPILIVLSVFLLATTMQANFATTRTVDITTARRGITGGLNSSADGDTILLNEGTYTGSNNTNLTINKNVTIQGNGPEKK</sequence>